<dbReference type="PANTHER" id="PTHR22912">
    <property type="entry name" value="DISULFIDE OXIDOREDUCTASE"/>
    <property type="match status" value="1"/>
</dbReference>
<evidence type="ECO:0000256" key="11">
    <source>
        <dbReference type="ARBA" id="ARBA00049187"/>
    </source>
</evidence>
<dbReference type="Pfam" id="PF02852">
    <property type="entry name" value="Pyr_redox_dim"/>
    <property type="match status" value="1"/>
</dbReference>
<evidence type="ECO:0000313" key="16">
    <source>
        <dbReference type="Proteomes" id="UP000293398"/>
    </source>
</evidence>
<dbReference type="Pfam" id="PF00364">
    <property type="entry name" value="Biotin_lipoyl"/>
    <property type="match status" value="1"/>
</dbReference>
<dbReference type="Gene3D" id="3.30.390.30">
    <property type="match status" value="1"/>
</dbReference>
<reference evidence="15 16" key="1">
    <citation type="submission" date="2019-02" db="EMBL/GenBank/DDBJ databases">
        <title>Genomic Encyclopedia of Type Strains, Phase IV (KMG-IV): sequencing the most valuable type-strain genomes for metagenomic binning, comparative biology and taxonomic classification.</title>
        <authorList>
            <person name="Goeker M."/>
        </authorList>
    </citation>
    <scope>NUCLEOTIDE SEQUENCE [LARGE SCALE GENOMIC DNA]</scope>
    <source>
        <strain evidence="15 16">DSM 23814</strain>
    </source>
</reference>
<gene>
    <name evidence="15" type="ORF">EV681_2056</name>
</gene>
<feature type="region of interest" description="Disordered" evidence="13">
    <location>
        <begin position="90"/>
        <end position="158"/>
    </location>
</feature>
<dbReference type="InterPro" id="IPR016156">
    <property type="entry name" value="FAD/NAD-linked_Rdtase_dimer_sf"/>
</dbReference>
<dbReference type="Pfam" id="PF07992">
    <property type="entry name" value="Pyr_redox_2"/>
    <property type="match status" value="1"/>
</dbReference>
<evidence type="ECO:0000313" key="15">
    <source>
        <dbReference type="EMBL" id="RZU00248.1"/>
    </source>
</evidence>
<evidence type="ECO:0000256" key="6">
    <source>
        <dbReference type="ARBA" id="ARBA00022827"/>
    </source>
</evidence>
<dbReference type="FunFam" id="3.30.390.30:FF:000001">
    <property type="entry name" value="Dihydrolipoyl dehydrogenase"/>
    <property type="match status" value="1"/>
</dbReference>
<dbReference type="FunFam" id="2.40.50.100:FF:000009">
    <property type="entry name" value="Acetyltransferase component of pyruvate dehydrogenase complex"/>
    <property type="match status" value="1"/>
</dbReference>
<dbReference type="SUPFAM" id="SSF55424">
    <property type="entry name" value="FAD/NAD-linked reductases, dimerisation (C-terminal) domain"/>
    <property type="match status" value="1"/>
</dbReference>
<dbReference type="InterPro" id="IPR004099">
    <property type="entry name" value="Pyr_nucl-diS_OxRdtase_dimer"/>
</dbReference>
<keyword evidence="9" id="KW-1015">Disulfide bond</keyword>
<comment type="caution">
    <text evidence="15">The sequence shown here is derived from an EMBL/GenBank/DDBJ whole genome shotgun (WGS) entry which is preliminary data.</text>
</comment>
<dbReference type="SUPFAM" id="SSF51230">
    <property type="entry name" value="Single hybrid motif"/>
    <property type="match status" value="1"/>
</dbReference>
<feature type="compositionally biased region" description="Low complexity" evidence="13">
    <location>
        <begin position="90"/>
        <end position="115"/>
    </location>
</feature>
<dbReference type="InterPro" id="IPR011053">
    <property type="entry name" value="Single_hybrid_motif"/>
</dbReference>
<keyword evidence="8 12" id="KW-0520">NAD</keyword>
<comment type="similarity">
    <text evidence="2 12">Belongs to the class-I pyridine nucleotide-disulfide oxidoreductase family.</text>
</comment>
<dbReference type="PANTHER" id="PTHR22912:SF160">
    <property type="entry name" value="DIHYDROLIPOYL DEHYDROGENASE"/>
    <property type="match status" value="1"/>
</dbReference>
<comment type="catalytic activity">
    <reaction evidence="11 12">
        <text>N(6)-[(R)-dihydrolipoyl]-L-lysyl-[protein] + NAD(+) = N(6)-[(R)-lipoyl]-L-lysyl-[protein] + NADH + H(+)</text>
        <dbReference type="Rhea" id="RHEA:15045"/>
        <dbReference type="Rhea" id="RHEA-COMP:10474"/>
        <dbReference type="Rhea" id="RHEA-COMP:10475"/>
        <dbReference type="ChEBI" id="CHEBI:15378"/>
        <dbReference type="ChEBI" id="CHEBI:57540"/>
        <dbReference type="ChEBI" id="CHEBI:57945"/>
        <dbReference type="ChEBI" id="CHEBI:83099"/>
        <dbReference type="ChEBI" id="CHEBI:83100"/>
        <dbReference type="EC" id="1.8.1.4"/>
    </reaction>
</comment>
<feature type="domain" description="Lipoyl-binding" evidence="14">
    <location>
        <begin position="3"/>
        <end position="77"/>
    </location>
</feature>
<dbReference type="Proteomes" id="UP000293398">
    <property type="component" value="Unassembled WGS sequence"/>
</dbReference>
<dbReference type="PRINTS" id="PR00411">
    <property type="entry name" value="PNDRDTASEI"/>
</dbReference>
<sequence>MSQVEIKVPNIGDFDAVEVIEVLVAEGDTVKEEQSLITVESDKASMEIPSSAAGKVVSLSVKVGDKVAEGDIILMLEAAAAGAQAAAGDKPAAQDKVQPAAKSDAAAVQKAAGAGDNEKSRDGAVDSPDKRPAQGTGDSKSADVAAGSEVKYSPPASAPADGCDVLVLGAGPGGYSAAFRAADLGLNVVLVERYATLGGVCLNVGCIPSKALLHSVAVLEEAKHLSQNGITFGEPTIDLDKLRASKDKVVSTLTGGLTGMAKARKVKVIQGLGEFADEHHLTVKKDDGSSETVAFKHAIIAAGSQSVKLPFLPEDERIVDSTGALKLQSIPEKMLIIGGGIIGLEMGTVYSALGARLDVVEMLDGLMQGADRDLVKVWQKKNEGRFDQIMVKTKTVAAQAKPDGIWVTFEGDAAPAEPQRYDLVLQAVGRSPNGAKIGADKAGIQVSERGFIEVDEQMRTNVPHIFAIGDIVGQPMLAHKAVHEAHVAAEVIAGHKSYFDVRVIPSVAYTDPEVAWAGLTEEEAKKQGIKYEKGVFPWAASGRAIANGRSEGFTKLLFDAQTHRIIGGSIVGTHAGDLISEVALAVEMGADSVDIGKTIHPHPTLGESVGMAAEVAHGTCTDLPPVKRK</sequence>
<keyword evidence="16" id="KW-1185">Reference proteome</keyword>
<dbReference type="InterPro" id="IPR023753">
    <property type="entry name" value="FAD/NAD-binding_dom"/>
</dbReference>
<dbReference type="PRINTS" id="PR00368">
    <property type="entry name" value="FADPNR"/>
</dbReference>
<dbReference type="GO" id="GO:0050660">
    <property type="term" value="F:flavin adenine dinucleotide binding"/>
    <property type="evidence" value="ECO:0007669"/>
    <property type="project" value="InterPro"/>
</dbReference>
<proteinExistence type="inferred from homology"/>
<evidence type="ECO:0000259" key="14">
    <source>
        <dbReference type="PROSITE" id="PS50968"/>
    </source>
</evidence>
<evidence type="ECO:0000256" key="12">
    <source>
        <dbReference type="RuleBase" id="RU003692"/>
    </source>
</evidence>
<evidence type="ECO:0000256" key="13">
    <source>
        <dbReference type="SAM" id="MobiDB-lite"/>
    </source>
</evidence>
<comment type="cofactor">
    <cofactor evidence="1">
        <name>(R)-lipoate</name>
        <dbReference type="ChEBI" id="CHEBI:83088"/>
    </cofactor>
</comment>
<keyword evidence="6 12" id="KW-0274">FAD</keyword>
<accession>A0A4Q7VV31</accession>
<keyword evidence="5" id="KW-0450">Lipoyl</keyword>
<organism evidence="15 16">
    <name type="scientific">Advenella incenata</name>
    <dbReference type="NCBI Taxonomy" id="267800"/>
    <lineage>
        <taxon>Bacteria</taxon>
        <taxon>Pseudomonadati</taxon>
        <taxon>Pseudomonadota</taxon>
        <taxon>Betaproteobacteria</taxon>
        <taxon>Burkholderiales</taxon>
        <taxon>Alcaligenaceae</taxon>
    </lineage>
</organism>
<dbReference type="EC" id="1.8.1.4" evidence="3 12"/>
<dbReference type="AlphaFoldDB" id="A0A4Q7VV31"/>
<dbReference type="NCBIfam" id="TIGR01350">
    <property type="entry name" value="lipoamide_DH"/>
    <property type="match status" value="1"/>
</dbReference>
<comment type="miscellaneous">
    <text evidence="12">The active site is a redox-active disulfide bond.</text>
</comment>
<evidence type="ECO:0000256" key="4">
    <source>
        <dbReference type="ARBA" id="ARBA00022630"/>
    </source>
</evidence>
<dbReference type="CDD" id="cd06849">
    <property type="entry name" value="lipoyl_domain"/>
    <property type="match status" value="1"/>
</dbReference>
<dbReference type="InterPro" id="IPR006258">
    <property type="entry name" value="Lipoamide_DH"/>
</dbReference>
<keyword evidence="7 12" id="KW-0560">Oxidoreductase</keyword>
<evidence type="ECO:0000256" key="8">
    <source>
        <dbReference type="ARBA" id="ARBA00023027"/>
    </source>
</evidence>
<protein>
    <recommendedName>
        <fullName evidence="3 12">Dihydrolipoyl dehydrogenase</fullName>
        <ecNumber evidence="3 12">1.8.1.4</ecNumber>
    </recommendedName>
</protein>
<keyword evidence="4 12" id="KW-0285">Flavoprotein</keyword>
<dbReference type="SUPFAM" id="SSF51905">
    <property type="entry name" value="FAD/NAD(P)-binding domain"/>
    <property type="match status" value="1"/>
</dbReference>
<dbReference type="GO" id="GO:0004148">
    <property type="term" value="F:dihydrolipoyl dehydrogenase (NADH) activity"/>
    <property type="evidence" value="ECO:0007669"/>
    <property type="project" value="UniProtKB-EC"/>
</dbReference>
<dbReference type="InterPro" id="IPR036188">
    <property type="entry name" value="FAD/NAD-bd_sf"/>
</dbReference>
<dbReference type="PROSITE" id="PS00076">
    <property type="entry name" value="PYRIDINE_REDOX_1"/>
    <property type="match status" value="1"/>
</dbReference>
<evidence type="ECO:0000256" key="7">
    <source>
        <dbReference type="ARBA" id="ARBA00023002"/>
    </source>
</evidence>
<dbReference type="Gene3D" id="2.40.50.100">
    <property type="match status" value="1"/>
</dbReference>
<evidence type="ECO:0000256" key="1">
    <source>
        <dbReference type="ARBA" id="ARBA00001938"/>
    </source>
</evidence>
<evidence type="ECO:0000256" key="10">
    <source>
        <dbReference type="ARBA" id="ARBA00023284"/>
    </source>
</evidence>
<dbReference type="EMBL" id="SHKO01000001">
    <property type="protein sequence ID" value="RZU00248.1"/>
    <property type="molecule type" value="Genomic_DNA"/>
</dbReference>
<name>A0A4Q7VV31_9BURK</name>
<dbReference type="GO" id="GO:0006103">
    <property type="term" value="P:2-oxoglutarate metabolic process"/>
    <property type="evidence" value="ECO:0007669"/>
    <property type="project" value="TreeGrafter"/>
</dbReference>
<feature type="compositionally biased region" description="Basic and acidic residues" evidence="13">
    <location>
        <begin position="116"/>
        <end position="132"/>
    </location>
</feature>
<evidence type="ECO:0000256" key="3">
    <source>
        <dbReference type="ARBA" id="ARBA00012608"/>
    </source>
</evidence>
<dbReference type="InterPro" id="IPR003016">
    <property type="entry name" value="2-oxoA_DH_lipoyl-BS"/>
</dbReference>
<keyword evidence="10 12" id="KW-0676">Redox-active center</keyword>
<dbReference type="InterPro" id="IPR012999">
    <property type="entry name" value="Pyr_OxRdtase_I_AS"/>
</dbReference>
<evidence type="ECO:0000256" key="9">
    <source>
        <dbReference type="ARBA" id="ARBA00023157"/>
    </source>
</evidence>
<comment type="cofactor">
    <cofactor evidence="12">
        <name>FAD</name>
        <dbReference type="ChEBI" id="CHEBI:57692"/>
    </cofactor>
    <text evidence="12">Binds 1 FAD per subunit.</text>
</comment>
<dbReference type="InterPro" id="IPR000089">
    <property type="entry name" value="Biotin_lipoyl"/>
</dbReference>
<dbReference type="PROSITE" id="PS00189">
    <property type="entry name" value="LIPOYL"/>
    <property type="match status" value="1"/>
</dbReference>
<evidence type="ECO:0000256" key="5">
    <source>
        <dbReference type="ARBA" id="ARBA00022823"/>
    </source>
</evidence>
<evidence type="ECO:0000256" key="2">
    <source>
        <dbReference type="ARBA" id="ARBA00007532"/>
    </source>
</evidence>
<dbReference type="PROSITE" id="PS50968">
    <property type="entry name" value="BIOTINYL_LIPOYL"/>
    <property type="match status" value="1"/>
</dbReference>
<dbReference type="Gene3D" id="3.50.50.60">
    <property type="entry name" value="FAD/NAD(P)-binding domain"/>
    <property type="match status" value="2"/>
</dbReference>
<dbReference type="InterPro" id="IPR050151">
    <property type="entry name" value="Class-I_Pyr_Nuc-Dis_Oxidored"/>
</dbReference>